<evidence type="ECO:0000256" key="2">
    <source>
        <dbReference type="ARBA" id="ARBA00022691"/>
    </source>
</evidence>
<dbReference type="SFLD" id="SFLDG01123">
    <property type="entry name" value="methyltransferase_(Class_B)"/>
    <property type="match status" value="1"/>
</dbReference>
<evidence type="ECO:0000256" key="5">
    <source>
        <dbReference type="ARBA" id="ARBA00023014"/>
    </source>
</evidence>
<dbReference type="PANTHER" id="PTHR43409:SF3">
    <property type="entry name" value="HYPOTHETICAL METHYLTRANSFERASE"/>
    <property type="match status" value="1"/>
</dbReference>
<sequence length="555" mass="61888">MPDQSHAVTRVLMVFPRFNANSFWNFAEACEVKGAKAAAPPLGLITVAALLPEHWSTHLINRNTGDLTDDDIRGADVVFTGGMLPQERDTMEIIRMCRRLGVPVAVGGPSATSTPEMYEEADFVVGGEAEGIIGEFVAAWERGERSGRLMAPKFQADVTKTPIPRYDLLKFSDYLFVGVQFSRGCPFTCEFCDIIELYGRVPRTKTTPQMLAELDRLMALGYRGHVDFVDDNLIGNKKAVKAFLPHLIEWQKARGYPFKFTTEASLNLSDDQELLGLMAKANFFLVFCGIESPDEETLVATSKKQNTRRSISESVHRIYDAGIAVTAGFIIGFDTEKGSISKPMTGCISDTAVPLAVVGLLTALPNTQLSRRLRKEGRLFKDFTAHSEDPGDASTAGLNFTTLRPRREILLDFRETVAAVYAPDAFFARVRTVGRKLGKQKLPELKVNWRLAAYDLRSFLRTVWRINTRHPELARHFWGTLWETARHNPRALEVVVTNIIVYLHLYPFSRYVVGEIDGALQRMESGRFVEPLPLPAPANSDVTPDFKAGKRLAVA</sequence>
<dbReference type="InterPro" id="IPR058240">
    <property type="entry name" value="rSAM_sf"/>
</dbReference>
<gene>
    <name evidence="7" type="ORF">MHA02_17940</name>
</gene>
<keyword evidence="3" id="KW-0479">Metal-binding</keyword>
<dbReference type="Gene3D" id="3.80.30.20">
    <property type="entry name" value="tm_1862 like domain"/>
    <property type="match status" value="1"/>
</dbReference>
<reference evidence="7 8" key="1">
    <citation type="submission" date="2019-07" db="EMBL/GenBank/DDBJ databases">
        <title>Whole genome shotgun sequence of Methylobacterium haplocladii NBRC 107714.</title>
        <authorList>
            <person name="Hosoyama A."/>
            <person name="Uohara A."/>
            <person name="Ohji S."/>
            <person name="Ichikawa N."/>
        </authorList>
    </citation>
    <scope>NUCLEOTIDE SEQUENCE [LARGE SCALE GENOMIC DNA]</scope>
    <source>
        <strain evidence="7 8">NBRC 107714</strain>
    </source>
</reference>
<evidence type="ECO:0000259" key="6">
    <source>
        <dbReference type="PROSITE" id="PS51918"/>
    </source>
</evidence>
<accession>A0A512INW3</accession>
<organism evidence="7 8">
    <name type="scientific">Methylobacterium haplocladii</name>
    <dbReference type="NCBI Taxonomy" id="1176176"/>
    <lineage>
        <taxon>Bacteria</taxon>
        <taxon>Pseudomonadati</taxon>
        <taxon>Pseudomonadota</taxon>
        <taxon>Alphaproteobacteria</taxon>
        <taxon>Hyphomicrobiales</taxon>
        <taxon>Methylobacteriaceae</taxon>
        <taxon>Methylobacterium</taxon>
    </lineage>
</organism>
<dbReference type="GO" id="GO:0003824">
    <property type="term" value="F:catalytic activity"/>
    <property type="evidence" value="ECO:0007669"/>
    <property type="project" value="InterPro"/>
</dbReference>
<keyword evidence="2" id="KW-0949">S-adenosyl-L-methionine</keyword>
<dbReference type="OrthoDB" id="9801424at2"/>
<dbReference type="SFLD" id="SFLDF00303">
    <property type="entry name" value="hopanoid_C2-methyltransferase"/>
    <property type="match status" value="1"/>
</dbReference>
<feature type="domain" description="Radical SAM core" evidence="6">
    <location>
        <begin position="171"/>
        <end position="392"/>
    </location>
</feature>
<comment type="caution">
    <text evidence="7">The sequence shown here is derived from an EMBL/GenBank/DDBJ whole genome shotgun (WGS) entry which is preliminary data.</text>
</comment>
<dbReference type="InterPro" id="IPR023404">
    <property type="entry name" value="rSAM_horseshoe"/>
</dbReference>
<dbReference type="Pfam" id="PF13282">
    <property type="entry name" value="DUF4070"/>
    <property type="match status" value="1"/>
</dbReference>
<dbReference type="PANTHER" id="PTHR43409">
    <property type="entry name" value="ANAEROBIC MAGNESIUM-PROTOPORPHYRIN IX MONOMETHYL ESTER CYCLASE-RELATED"/>
    <property type="match status" value="1"/>
</dbReference>
<evidence type="ECO:0000313" key="7">
    <source>
        <dbReference type="EMBL" id="GEO99406.1"/>
    </source>
</evidence>
<evidence type="ECO:0000256" key="1">
    <source>
        <dbReference type="ARBA" id="ARBA00001966"/>
    </source>
</evidence>
<dbReference type="GO" id="GO:0005829">
    <property type="term" value="C:cytosol"/>
    <property type="evidence" value="ECO:0007669"/>
    <property type="project" value="TreeGrafter"/>
</dbReference>
<dbReference type="SFLD" id="SFLDG01082">
    <property type="entry name" value="B12-binding_domain_containing"/>
    <property type="match status" value="1"/>
</dbReference>
<dbReference type="InterPro" id="IPR025274">
    <property type="entry name" value="DUF4070"/>
</dbReference>
<evidence type="ECO:0000256" key="4">
    <source>
        <dbReference type="ARBA" id="ARBA00023004"/>
    </source>
</evidence>
<dbReference type="SUPFAM" id="SSF102114">
    <property type="entry name" value="Radical SAM enzymes"/>
    <property type="match status" value="1"/>
</dbReference>
<evidence type="ECO:0000313" key="8">
    <source>
        <dbReference type="Proteomes" id="UP000321258"/>
    </source>
</evidence>
<dbReference type="GO" id="GO:0046872">
    <property type="term" value="F:metal ion binding"/>
    <property type="evidence" value="ECO:0007669"/>
    <property type="project" value="UniProtKB-KW"/>
</dbReference>
<evidence type="ECO:0000256" key="3">
    <source>
        <dbReference type="ARBA" id="ARBA00022723"/>
    </source>
</evidence>
<dbReference type="EMBL" id="BJZT01000017">
    <property type="protein sequence ID" value="GEO99406.1"/>
    <property type="molecule type" value="Genomic_DNA"/>
</dbReference>
<dbReference type="RefSeq" id="WP_147078306.1">
    <property type="nucleotide sequence ID" value="NZ_BJZT01000017.1"/>
</dbReference>
<name>A0A512INW3_9HYPH</name>
<dbReference type="InterPro" id="IPR034466">
    <property type="entry name" value="Methyltransferase_Class_B"/>
</dbReference>
<protein>
    <submittedName>
        <fullName evidence="7">B12-binding domain-containing radical SAM protein</fullName>
    </submittedName>
</protein>
<dbReference type="AlphaFoldDB" id="A0A512INW3"/>
<dbReference type="Proteomes" id="UP000321258">
    <property type="component" value="Unassembled WGS sequence"/>
</dbReference>
<comment type="cofactor">
    <cofactor evidence="1">
        <name>[4Fe-4S] cluster</name>
        <dbReference type="ChEBI" id="CHEBI:49883"/>
    </cofactor>
</comment>
<keyword evidence="5" id="KW-0411">Iron-sulfur</keyword>
<proteinExistence type="predicted"/>
<dbReference type="GO" id="GO:0051536">
    <property type="term" value="F:iron-sulfur cluster binding"/>
    <property type="evidence" value="ECO:0007669"/>
    <property type="project" value="UniProtKB-KW"/>
</dbReference>
<dbReference type="SMART" id="SM00729">
    <property type="entry name" value="Elp3"/>
    <property type="match status" value="1"/>
</dbReference>
<dbReference type="InterPro" id="IPR006638">
    <property type="entry name" value="Elp3/MiaA/NifB-like_rSAM"/>
</dbReference>
<dbReference type="Gene3D" id="3.40.50.280">
    <property type="entry name" value="Cobalamin-binding domain"/>
    <property type="match status" value="1"/>
</dbReference>
<keyword evidence="8" id="KW-1185">Reference proteome</keyword>
<keyword evidence="4" id="KW-0408">Iron</keyword>
<dbReference type="InterPro" id="IPR034530">
    <property type="entry name" value="HpnP-like"/>
</dbReference>
<dbReference type="InterPro" id="IPR007197">
    <property type="entry name" value="rSAM"/>
</dbReference>
<dbReference type="SFLD" id="SFLDS00029">
    <property type="entry name" value="Radical_SAM"/>
    <property type="match status" value="1"/>
</dbReference>
<dbReference type="Pfam" id="PF04055">
    <property type="entry name" value="Radical_SAM"/>
    <property type="match status" value="1"/>
</dbReference>
<dbReference type="PROSITE" id="PS51918">
    <property type="entry name" value="RADICAL_SAM"/>
    <property type="match status" value="1"/>
</dbReference>
<dbReference type="InterPro" id="IPR051198">
    <property type="entry name" value="BchE-like"/>
</dbReference>